<protein>
    <submittedName>
        <fullName evidence="1">Uncharacterized protein</fullName>
    </submittedName>
</protein>
<organism evidence="1 2">
    <name type="scientific">Fusarium vanettenii (strain ATCC MYA-4622 / CBS 123669 / FGSC 9596 / NRRL 45880 / 77-13-4)</name>
    <name type="common">Fusarium solani subsp. pisi</name>
    <dbReference type="NCBI Taxonomy" id="660122"/>
    <lineage>
        <taxon>Eukaryota</taxon>
        <taxon>Fungi</taxon>
        <taxon>Dikarya</taxon>
        <taxon>Ascomycota</taxon>
        <taxon>Pezizomycotina</taxon>
        <taxon>Sordariomycetes</taxon>
        <taxon>Hypocreomycetidae</taxon>
        <taxon>Hypocreales</taxon>
        <taxon>Nectriaceae</taxon>
        <taxon>Fusarium</taxon>
        <taxon>Fusarium solani species complex</taxon>
        <taxon>Fusarium vanettenii</taxon>
    </lineage>
</organism>
<dbReference type="RefSeq" id="XP_003041532.1">
    <property type="nucleotide sequence ID" value="XM_003041486.1"/>
</dbReference>
<dbReference type="InParanoid" id="C7ZJA9"/>
<dbReference type="AlphaFoldDB" id="C7ZJA9"/>
<sequence length="108" mass="12321">MANDEFNKDMVHGTTSTVSPMNECIKYAKEAQTLLGRRRWDRLAQYAYNAIELVPEGRYPVWSPEALRIDAQVKKEFGDFADVAGEFVMFVQYSKTAHYDARTGSFTA</sequence>
<evidence type="ECO:0000313" key="1">
    <source>
        <dbReference type="EMBL" id="EEU35819.1"/>
    </source>
</evidence>
<dbReference type="OrthoDB" id="10372898at2759"/>
<evidence type="ECO:0000313" key="2">
    <source>
        <dbReference type="Proteomes" id="UP000005206"/>
    </source>
</evidence>
<keyword evidence="2" id="KW-1185">Reference proteome</keyword>
<gene>
    <name evidence="1" type="ORF">NECHADRAFT_77193</name>
</gene>
<dbReference type="HOGENOM" id="CLU_2197627_0_0_1"/>
<dbReference type="Proteomes" id="UP000005206">
    <property type="component" value="Chromosome 3"/>
</dbReference>
<dbReference type="EMBL" id="GG698933">
    <property type="protein sequence ID" value="EEU35819.1"/>
    <property type="molecule type" value="Genomic_DNA"/>
</dbReference>
<name>C7ZJA9_FUSV7</name>
<dbReference type="KEGG" id="nhe:NECHADRAFT_77193"/>
<reference evidence="1 2" key="1">
    <citation type="journal article" date="2009" name="PLoS Genet.">
        <title>The genome of Nectria haematococca: contribution of supernumerary chromosomes to gene expansion.</title>
        <authorList>
            <person name="Coleman J.J."/>
            <person name="Rounsley S.D."/>
            <person name="Rodriguez-Carres M."/>
            <person name="Kuo A."/>
            <person name="Wasmann C.C."/>
            <person name="Grimwood J."/>
            <person name="Schmutz J."/>
            <person name="Taga M."/>
            <person name="White G.J."/>
            <person name="Zhou S."/>
            <person name="Schwartz D.C."/>
            <person name="Freitag M."/>
            <person name="Ma L.J."/>
            <person name="Danchin E.G."/>
            <person name="Henrissat B."/>
            <person name="Coutinho P.M."/>
            <person name="Nelson D.R."/>
            <person name="Straney D."/>
            <person name="Napoli C.A."/>
            <person name="Barker B.M."/>
            <person name="Gribskov M."/>
            <person name="Rep M."/>
            <person name="Kroken S."/>
            <person name="Molnar I."/>
            <person name="Rensing C."/>
            <person name="Kennell J.C."/>
            <person name="Zamora J."/>
            <person name="Farman M.L."/>
            <person name="Selker E.U."/>
            <person name="Salamov A."/>
            <person name="Shapiro H."/>
            <person name="Pangilinan J."/>
            <person name="Lindquist E."/>
            <person name="Lamers C."/>
            <person name="Grigoriev I.V."/>
            <person name="Geiser D.M."/>
            <person name="Covert S.F."/>
            <person name="Temporini E."/>
            <person name="Vanetten H.D."/>
        </authorList>
    </citation>
    <scope>NUCLEOTIDE SEQUENCE [LARGE SCALE GENOMIC DNA]</scope>
    <source>
        <strain evidence="2">ATCC MYA-4622 / CBS 123669 / FGSC 9596 / NRRL 45880 / 77-13-4</strain>
    </source>
</reference>
<accession>C7ZJA9</accession>
<dbReference type="GeneID" id="9673956"/>
<dbReference type="VEuPathDB" id="FungiDB:NECHADRAFT_77193"/>
<proteinExistence type="predicted"/>